<protein>
    <submittedName>
        <fullName evidence="1">(apollo) hypothetical protein</fullName>
    </submittedName>
</protein>
<dbReference type="EMBL" id="CAJQZP010000945">
    <property type="protein sequence ID" value="CAG5000687.1"/>
    <property type="molecule type" value="Genomic_DNA"/>
</dbReference>
<organism evidence="1 2">
    <name type="scientific">Parnassius apollo</name>
    <name type="common">Apollo butterfly</name>
    <name type="synonym">Papilio apollo</name>
    <dbReference type="NCBI Taxonomy" id="110799"/>
    <lineage>
        <taxon>Eukaryota</taxon>
        <taxon>Metazoa</taxon>
        <taxon>Ecdysozoa</taxon>
        <taxon>Arthropoda</taxon>
        <taxon>Hexapoda</taxon>
        <taxon>Insecta</taxon>
        <taxon>Pterygota</taxon>
        <taxon>Neoptera</taxon>
        <taxon>Endopterygota</taxon>
        <taxon>Lepidoptera</taxon>
        <taxon>Glossata</taxon>
        <taxon>Ditrysia</taxon>
        <taxon>Papilionoidea</taxon>
        <taxon>Papilionidae</taxon>
        <taxon>Parnassiinae</taxon>
        <taxon>Parnassini</taxon>
        <taxon>Parnassius</taxon>
        <taxon>Parnassius</taxon>
    </lineage>
</organism>
<proteinExistence type="predicted"/>
<dbReference type="OrthoDB" id="10046738at2759"/>
<keyword evidence="2" id="KW-1185">Reference proteome</keyword>
<evidence type="ECO:0000313" key="1">
    <source>
        <dbReference type="EMBL" id="CAG5000687.1"/>
    </source>
</evidence>
<name>A0A8S3X5W0_PARAO</name>
<reference evidence="1" key="1">
    <citation type="submission" date="2021-04" db="EMBL/GenBank/DDBJ databases">
        <authorList>
            <person name="Tunstrom K."/>
        </authorList>
    </citation>
    <scope>NUCLEOTIDE SEQUENCE</scope>
</reference>
<sequence>MCRWVVEVVNEDPPEAMEYVRIAKDRLSLENECEFSVDDSNNPHLGGFPQLTITDLKRLALGTYQLKQARSYYGE</sequence>
<dbReference type="AlphaFoldDB" id="A0A8S3X5W0"/>
<accession>A0A8S3X5W0</accession>
<gene>
    <name evidence="1" type="ORF">PAPOLLO_LOCUS13771</name>
</gene>
<evidence type="ECO:0000313" key="2">
    <source>
        <dbReference type="Proteomes" id="UP000691718"/>
    </source>
</evidence>
<comment type="caution">
    <text evidence="1">The sequence shown here is derived from an EMBL/GenBank/DDBJ whole genome shotgun (WGS) entry which is preliminary data.</text>
</comment>
<dbReference type="Proteomes" id="UP000691718">
    <property type="component" value="Unassembled WGS sequence"/>
</dbReference>